<feature type="domain" description="CCHC-type" evidence="3">
    <location>
        <begin position="439"/>
        <end position="454"/>
    </location>
</feature>
<sequence length="1752" mass="201391">MPASSYLKGVRTRYRNCLQVEIKSGLSILQTEVPLPEHQQYVFKSSKCVEKLKLYVNKLEVQSSKVADALGEEETEEIEKVVEEDCQLCSAATDCYLELEQYKERLVEFIKQESGEKHEKIDPIQIVELQREMKDIVETQMKQQNEILIRQQMKENDESSVKLPKIDIISFYGDKIKWIEFWDSFESTIHKNKKLSKVEKFNYLKSKIGGEAKQAISGLNLSNDNYEVAVSILQERFGNIQVVIDLHYNEMINLESASNKTSSLRKFMDTLNRHLRSLEVLKQNVSQDIFVSMVKSKLPEEVLLQLEIQKESQEKWTVMSLCDKLRDYVVAREKSDKKETPKERSNGASNGSSNRAFNGGQTFRPKNKPWQTKNSRYQNGNRNGQLVNSAEALVATTDSKPSNISYFDKCRYCYQQHWSDECPKYQSIEERKRQLKGSCYKCLKYGHQSTDCKRNKICIHCNEKDSHHRSLCPKKFKLKLTSVHLSEEYNGNVNEECVNGINLDSYSDEGCEVVHENVFISSSEMVLMQTAKTKIGNPTNSMQQETRILFDSGSQRTYISQKLANKLKLKGEKEEEIKLITFGSDKPKIVKTSSTKLNIKLNNGKFFSIVANIVPVISGSIQRKRIDISSVEHLKHFVKDVELADDIPLRSESSSVELLIGNDYYLDLILSQRIEIQPGLYLLASKLGWILTGRSQEMDDEKTESGLLILSNTGDMMMTNHNTTDSSVSVIPDITDLWNLDSIGITEQIENVGDSKAMETFKETLQYENMRYFVKWPWKEEKYELPVNRELAMGRLKSCVARMRNKPELMTQYNSVIQDQLTKATIESHLNKYNTPTAEQIRNNIYVDNLITGANTVTDALTHYSESKQIFKDASMNLREWISNSQSVNDFILPEDKPKVNQTKVLGHLWNIENDTLSVKHSQSFINSGNITKRKTLKEISEVFDPLGLFSPILISGKIFLQDLWKKHLRWDDELQGTDSLKWGSIQAELQQLSECQISRSIGIMTGDDRVQYRLLCFCDASGSAYAIVIYLHQTSSKSSKCDLIFSKSRLAPVKGMTIPRLELMAVLIGVRCLAFVKGELNVPIETIYLWTDSQCVLKWISTKKDLGVFVKNRITEIKIHKDVKFLYVSTKENPADVATRGTSTRLLCDNSLWWHGPEWLLIDIHQWKIFTCEDVLAKQEYKCELKVGKKTTESSALLCTKEIEGNQIETPYGIQCKNFSSYYKLIRVTAWVERFISRIKKISVKTSKILTCEELKIAEEKWIKFVQRRNYSDIFSAIYENKPNNLQNQLGLFISDDGFLRCKGRFENADLSEAARIPILLPRGEDFTRLIIERIHKDLFHSGVSQTLSKLRHKFWIPQGRSTVRQVLRHCLVCRRFEGGHYGMPKMPPFPRSRVSQSIPFASTGLDYLGPIYVKYDGENKKRWVCLFTCFVTRAIHLELLNDMTTEEFLYAFRRFVSIRGAPCNILSDNAAQFKLGSATLDLVWKKVIKCDDVQNYVSNAGIRWTFITELAPWMGGFYERLVGVVKRSLRKVLKGRLVSDVQLLTVIKETEAIVNARPLVYIGDDVNSNINLTPSHFLTLNPNIGIPEIEYDINDQSYSPVESSTDKLLKMWKKGQKLLDSFWTMWRDEYLLSLRERTQTKLKCGRVKSPYAPIVGDVVIIKDNLPRGVWKLGRLVQLIHSNDGEIRSAKVVLSSRKVISRPLNLLYPLEIEEKTKVDEENTCQSESAETRPVRKSAEKARRKIKDFYGE</sequence>
<dbReference type="InterPro" id="IPR036397">
    <property type="entry name" value="RNaseH_sf"/>
</dbReference>
<dbReference type="InterPro" id="IPR012337">
    <property type="entry name" value="RNaseH-like_sf"/>
</dbReference>
<evidence type="ECO:0000256" key="1">
    <source>
        <dbReference type="PROSITE-ProRule" id="PRU00047"/>
    </source>
</evidence>
<dbReference type="InterPro" id="IPR008737">
    <property type="entry name" value="DUF1758"/>
</dbReference>
<keyword evidence="1" id="KW-0862">Zinc</keyword>
<feature type="compositionally biased region" description="Basic and acidic residues" evidence="2">
    <location>
        <begin position="1730"/>
        <end position="1752"/>
    </location>
</feature>
<dbReference type="OrthoDB" id="6109745at2759"/>
<dbReference type="InterPro" id="IPR001878">
    <property type="entry name" value="Znf_CCHC"/>
</dbReference>
<dbReference type="GO" id="GO:0008270">
    <property type="term" value="F:zinc ion binding"/>
    <property type="evidence" value="ECO:0007669"/>
    <property type="project" value="UniProtKB-KW"/>
</dbReference>
<dbReference type="Gene3D" id="1.10.340.70">
    <property type="match status" value="1"/>
</dbReference>
<keyword evidence="1" id="KW-0863">Zinc-finger</keyword>
<dbReference type="GO" id="GO:0015074">
    <property type="term" value="P:DNA integration"/>
    <property type="evidence" value="ECO:0007669"/>
    <property type="project" value="InterPro"/>
</dbReference>
<dbReference type="Gene3D" id="2.40.70.10">
    <property type="entry name" value="Acid Proteases"/>
    <property type="match status" value="1"/>
</dbReference>
<dbReference type="InterPro" id="IPR021109">
    <property type="entry name" value="Peptidase_aspartic_dom_sf"/>
</dbReference>
<dbReference type="Pfam" id="PF18701">
    <property type="entry name" value="DUF5641"/>
    <property type="match status" value="1"/>
</dbReference>
<dbReference type="PANTHER" id="PTHR47331">
    <property type="entry name" value="PHD-TYPE DOMAIN-CONTAINING PROTEIN"/>
    <property type="match status" value="1"/>
</dbReference>
<dbReference type="InterPro" id="IPR043502">
    <property type="entry name" value="DNA/RNA_pol_sf"/>
</dbReference>
<dbReference type="EMBL" id="CAJPWZ010001867">
    <property type="protein sequence ID" value="CAG2226066.1"/>
    <property type="molecule type" value="Genomic_DNA"/>
</dbReference>
<reference evidence="5" key="1">
    <citation type="submission" date="2021-03" db="EMBL/GenBank/DDBJ databases">
        <authorList>
            <person name="Bekaert M."/>
        </authorList>
    </citation>
    <scope>NUCLEOTIDE SEQUENCE</scope>
</reference>
<evidence type="ECO:0008006" key="7">
    <source>
        <dbReference type="Google" id="ProtNLM"/>
    </source>
</evidence>
<gene>
    <name evidence="5" type="ORF">MEDL_39152</name>
</gene>
<dbReference type="SUPFAM" id="SSF53098">
    <property type="entry name" value="Ribonuclease H-like"/>
    <property type="match status" value="1"/>
</dbReference>
<dbReference type="SUPFAM" id="SSF56672">
    <property type="entry name" value="DNA/RNA polymerases"/>
    <property type="match status" value="1"/>
</dbReference>
<dbReference type="Proteomes" id="UP000683360">
    <property type="component" value="Unassembled WGS sequence"/>
</dbReference>
<dbReference type="Pfam" id="PF05585">
    <property type="entry name" value="DUF1758"/>
    <property type="match status" value="1"/>
</dbReference>
<evidence type="ECO:0000259" key="3">
    <source>
        <dbReference type="PROSITE" id="PS50158"/>
    </source>
</evidence>
<dbReference type="GO" id="GO:0003676">
    <property type="term" value="F:nucleic acid binding"/>
    <property type="evidence" value="ECO:0007669"/>
    <property type="project" value="InterPro"/>
</dbReference>
<evidence type="ECO:0000259" key="4">
    <source>
        <dbReference type="PROSITE" id="PS50994"/>
    </source>
</evidence>
<proteinExistence type="predicted"/>
<dbReference type="InterPro" id="IPR005312">
    <property type="entry name" value="DUF1759"/>
</dbReference>
<keyword evidence="6" id="KW-1185">Reference proteome</keyword>
<feature type="region of interest" description="Disordered" evidence="2">
    <location>
        <begin position="333"/>
        <end position="384"/>
    </location>
</feature>
<accession>A0A8S3SX92</accession>
<dbReference type="InterPro" id="IPR001584">
    <property type="entry name" value="Integrase_cat-core"/>
</dbReference>
<dbReference type="CDD" id="cd00303">
    <property type="entry name" value="retropepsin_like"/>
    <property type="match status" value="1"/>
</dbReference>
<dbReference type="SMART" id="SM00343">
    <property type="entry name" value="ZnF_C2HC"/>
    <property type="match status" value="3"/>
</dbReference>
<dbReference type="Pfam" id="PF17921">
    <property type="entry name" value="Integrase_H2C2"/>
    <property type="match status" value="1"/>
</dbReference>
<evidence type="ECO:0000313" key="5">
    <source>
        <dbReference type="EMBL" id="CAG2226066.1"/>
    </source>
</evidence>
<dbReference type="PROSITE" id="PS50158">
    <property type="entry name" value="ZF_CCHC"/>
    <property type="match status" value="1"/>
</dbReference>
<dbReference type="PROSITE" id="PS50994">
    <property type="entry name" value="INTEGRASE"/>
    <property type="match status" value="1"/>
</dbReference>
<feature type="compositionally biased region" description="Basic and acidic residues" evidence="2">
    <location>
        <begin position="333"/>
        <end position="345"/>
    </location>
</feature>
<feature type="compositionally biased region" description="Low complexity" evidence="2">
    <location>
        <begin position="346"/>
        <end position="360"/>
    </location>
</feature>
<dbReference type="Pfam" id="PF03564">
    <property type="entry name" value="DUF1759"/>
    <property type="match status" value="1"/>
</dbReference>
<keyword evidence="1" id="KW-0479">Metal-binding</keyword>
<dbReference type="InterPro" id="IPR040676">
    <property type="entry name" value="DUF5641"/>
</dbReference>
<name>A0A8S3SX92_MYTED</name>
<feature type="region of interest" description="Disordered" evidence="2">
    <location>
        <begin position="1719"/>
        <end position="1752"/>
    </location>
</feature>
<protein>
    <recommendedName>
        <fullName evidence="7">Pro-Pol polyprotein</fullName>
    </recommendedName>
</protein>
<feature type="compositionally biased region" description="Polar residues" evidence="2">
    <location>
        <begin position="369"/>
        <end position="384"/>
    </location>
</feature>
<dbReference type="Pfam" id="PF05380">
    <property type="entry name" value="Peptidase_A17"/>
    <property type="match status" value="1"/>
</dbReference>
<evidence type="ECO:0000256" key="2">
    <source>
        <dbReference type="SAM" id="MobiDB-lite"/>
    </source>
</evidence>
<dbReference type="InterPro" id="IPR041588">
    <property type="entry name" value="Integrase_H2C2"/>
</dbReference>
<organism evidence="5 6">
    <name type="scientific">Mytilus edulis</name>
    <name type="common">Blue mussel</name>
    <dbReference type="NCBI Taxonomy" id="6550"/>
    <lineage>
        <taxon>Eukaryota</taxon>
        <taxon>Metazoa</taxon>
        <taxon>Spiralia</taxon>
        <taxon>Lophotrochozoa</taxon>
        <taxon>Mollusca</taxon>
        <taxon>Bivalvia</taxon>
        <taxon>Autobranchia</taxon>
        <taxon>Pteriomorphia</taxon>
        <taxon>Mytilida</taxon>
        <taxon>Mytiloidea</taxon>
        <taxon>Mytilidae</taxon>
        <taxon>Mytilinae</taxon>
        <taxon>Mytilus</taxon>
    </lineage>
</organism>
<evidence type="ECO:0000313" key="6">
    <source>
        <dbReference type="Proteomes" id="UP000683360"/>
    </source>
</evidence>
<comment type="caution">
    <text evidence="5">The sequence shown here is derived from an EMBL/GenBank/DDBJ whole genome shotgun (WGS) entry which is preliminary data.</text>
</comment>
<dbReference type="Gene3D" id="3.30.420.10">
    <property type="entry name" value="Ribonuclease H-like superfamily/Ribonuclease H"/>
    <property type="match status" value="1"/>
</dbReference>
<dbReference type="InterPro" id="IPR008042">
    <property type="entry name" value="Retrotrans_Pao"/>
</dbReference>
<feature type="domain" description="Integrase catalytic" evidence="4">
    <location>
        <begin position="1397"/>
        <end position="1584"/>
    </location>
</feature>